<comment type="similarity">
    <text evidence="1">Belongs to the PDK/BCKDK protein kinase family.</text>
</comment>
<dbReference type="GO" id="GO:0004740">
    <property type="term" value="F:pyruvate dehydrogenase (acetyl-transferring) kinase activity"/>
    <property type="evidence" value="ECO:0007669"/>
    <property type="project" value="TreeGrafter"/>
</dbReference>
<gene>
    <name evidence="2" type="ORF">PBRASI_LOCUS9825</name>
</gene>
<protein>
    <recommendedName>
        <fullName evidence="1">Protein-serine/threonine kinase</fullName>
        <ecNumber evidence="1">2.7.11.-</ecNumber>
    </recommendedName>
</protein>
<dbReference type="AlphaFoldDB" id="A0A9N9DIM6"/>
<evidence type="ECO:0000313" key="2">
    <source>
        <dbReference type="EMBL" id="CAG8641973.1"/>
    </source>
</evidence>
<keyword evidence="1" id="KW-0547">Nucleotide-binding</keyword>
<dbReference type="GO" id="GO:0005759">
    <property type="term" value="C:mitochondrial matrix"/>
    <property type="evidence" value="ECO:0007669"/>
    <property type="project" value="UniProtKB-SubCell"/>
</dbReference>
<dbReference type="PANTHER" id="PTHR11947:SF20">
    <property type="entry name" value="[3-METHYL-2-OXOBUTANOATE DEHYDROGENASE [LIPOAMIDE]] KINASE, MITOCHONDRIAL"/>
    <property type="match status" value="1"/>
</dbReference>
<keyword evidence="3" id="KW-1185">Reference proteome</keyword>
<dbReference type="InterPro" id="IPR036890">
    <property type="entry name" value="HATPase_C_sf"/>
</dbReference>
<reference evidence="2" key="1">
    <citation type="submission" date="2021-06" db="EMBL/GenBank/DDBJ databases">
        <authorList>
            <person name="Kallberg Y."/>
            <person name="Tangrot J."/>
            <person name="Rosling A."/>
        </authorList>
    </citation>
    <scope>NUCLEOTIDE SEQUENCE</scope>
    <source>
        <strain evidence="2">BR232B</strain>
    </source>
</reference>
<keyword evidence="1" id="KW-0808">Transferase</keyword>
<accession>A0A9N9DIM6</accession>
<keyword evidence="1" id="KW-0418">Kinase</keyword>
<comment type="caution">
    <text evidence="2">The sequence shown here is derived from an EMBL/GenBank/DDBJ whole genome shotgun (WGS) entry which is preliminary data.</text>
</comment>
<dbReference type="PANTHER" id="PTHR11947">
    <property type="entry name" value="PYRUVATE DEHYDROGENASE KINASE"/>
    <property type="match status" value="1"/>
</dbReference>
<feature type="non-terminal residue" evidence="2">
    <location>
        <position position="1"/>
    </location>
</feature>
<dbReference type="EMBL" id="CAJVPI010002366">
    <property type="protein sequence ID" value="CAG8641973.1"/>
    <property type="molecule type" value="Genomic_DNA"/>
</dbReference>
<keyword evidence="1" id="KW-0496">Mitochondrion</keyword>
<evidence type="ECO:0000256" key="1">
    <source>
        <dbReference type="RuleBase" id="RU366032"/>
    </source>
</evidence>
<dbReference type="OrthoDB" id="3264224at2759"/>
<name>A0A9N9DIM6_9GLOM</name>
<dbReference type="InterPro" id="IPR039028">
    <property type="entry name" value="BCKD/PDK"/>
</dbReference>
<evidence type="ECO:0000313" key="3">
    <source>
        <dbReference type="Proteomes" id="UP000789739"/>
    </source>
</evidence>
<organism evidence="2 3">
    <name type="scientific">Paraglomus brasilianum</name>
    <dbReference type="NCBI Taxonomy" id="144538"/>
    <lineage>
        <taxon>Eukaryota</taxon>
        <taxon>Fungi</taxon>
        <taxon>Fungi incertae sedis</taxon>
        <taxon>Mucoromycota</taxon>
        <taxon>Glomeromycotina</taxon>
        <taxon>Glomeromycetes</taxon>
        <taxon>Paraglomerales</taxon>
        <taxon>Paraglomeraceae</taxon>
        <taxon>Paraglomus</taxon>
    </lineage>
</organism>
<keyword evidence="1" id="KW-0067">ATP-binding</keyword>
<sequence length="102" mass="11732">QTFVQHLREVHYGSFPEIRKMDTRFAYVPVHLEYIVAEVLKNACRATVELSQKVDRKDHPAIEVTISRGKSNIGIRVRNQGGAINSYTTAKQENYYWGLLPL</sequence>
<proteinExistence type="inferred from homology"/>
<dbReference type="GO" id="GO:0010906">
    <property type="term" value="P:regulation of glucose metabolic process"/>
    <property type="evidence" value="ECO:0007669"/>
    <property type="project" value="TreeGrafter"/>
</dbReference>
<dbReference type="GO" id="GO:0005524">
    <property type="term" value="F:ATP binding"/>
    <property type="evidence" value="ECO:0007669"/>
    <property type="project" value="UniProtKB-UniRule"/>
</dbReference>
<dbReference type="Proteomes" id="UP000789739">
    <property type="component" value="Unassembled WGS sequence"/>
</dbReference>
<dbReference type="Gene3D" id="3.30.565.10">
    <property type="entry name" value="Histidine kinase-like ATPase, C-terminal domain"/>
    <property type="match status" value="1"/>
</dbReference>
<dbReference type="EC" id="2.7.11.-" evidence="1"/>
<comment type="subcellular location">
    <subcellularLocation>
        <location evidence="1">Mitochondrion matrix</location>
    </subcellularLocation>
</comment>
<dbReference type="SUPFAM" id="SSF55874">
    <property type="entry name" value="ATPase domain of HSP90 chaperone/DNA topoisomerase II/histidine kinase"/>
    <property type="match status" value="1"/>
</dbReference>